<name>A0ABR6PIZ7_9SPHI</name>
<reference evidence="1 2" key="1">
    <citation type="submission" date="2020-08" db="EMBL/GenBank/DDBJ databases">
        <title>Genomic Encyclopedia of Type Strains, Phase IV (KMG-V): Genome sequencing to study the core and pangenomes of soil and plant-associated prokaryotes.</title>
        <authorList>
            <person name="Whitman W."/>
        </authorList>
    </citation>
    <scope>NUCLEOTIDE SEQUENCE [LARGE SCALE GENOMIC DNA]</scope>
    <source>
        <strain evidence="1 2">ANJLi2</strain>
    </source>
</reference>
<comment type="caution">
    <text evidence="1">The sequence shown here is derived from an EMBL/GenBank/DDBJ whole genome shotgun (WGS) entry which is preliminary data.</text>
</comment>
<evidence type="ECO:0000313" key="2">
    <source>
        <dbReference type="Proteomes" id="UP000541583"/>
    </source>
</evidence>
<proteinExistence type="predicted"/>
<evidence type="ECO:0008006" key="3">
    <source>
        <dbReference type="Google" id="ProtNLM"/>
    </source>
</evidence>
<keyword evidence="2" id="KW-1185">Reference proteome</keyword>
<gene>
    <name evidence="1" type="ORF">HDF23_002454</name>
</gene>
<accession>A0ABR6PIZ7</accession>
<organism evidence="1 2">
    <name type="scientific">Mucilaginibacter lappiensis</name>
    <dbReference type="NCBI Taxonomy" id="354630"/>
    <lineage>
        <taxon>Bacteria</taxon>
        <taxon>Pseudomonadati</taxon>
        <taxon>Bacteroidota</taxon>
        <taxon>Sphingobacteriia</taxon>
        <taxon>Sphingobacteriales</taxon>
        <taxon>Sphingobacteriaceae</taxon>
        <taxon>Mucilaginibacter</taxon>
    </lineage>
</organism>
<dbReference type="EMBL" id="JACHCB010000005">
    <property type="protein sequence ID" value="MBB6109705.1"/>
    <property type="molecule type" value="Genomic_DNA"/>
</dbReference>
<sequence>MEDEVLKIDDLVDTFPENPDAGLVGRIDSIYPDGTLSVILEVTHQEFPYRPDDVKLFKDEN</sequence>
<dbReference type="Proteomes" id="UP000541583">
    <property type="component" value="Unassembled WGS sequence"/>
</dbReference>
<evidence type="ECO:0000313" key="1">
    <source>
        <dbReference type="EMBL" id="MBB6109705.1"/>
    </source>
</evidence>
<protein>
    <recommendedName>
        <fullName evidence="3">DUF4926 domain-containing protein</fullName>
    </recommendedName>
</protein>
<dbReference type="RefSeq" id="WP_076373489.1">
    <property type="nucleotide sequence ID" value="NZ_FTMG01000005.1"/>
</dbReference>